<evidence type="ECO:0000313" key="1">
    <source>
        <dbReference type="EMBL" id="KAK6775909.1"/>
    </source>
</evidence>
<gene>
    <name evidence="1" type="ORF">RDI58_026910</name>
</gene>
<protein>
    <submittedName>
        <fullName evidence="1">Uncharacterized protein</fullName>
    </submittedName>
</protein>
<evidence type="ECO:0000313" key="2">
    <source>
        <dbReference type="Proteomes" id="UP001371456"/>
    </source>
</evidence>
<accession>A0AAN8SXS7</accession>
<dbReference type="EMBL" id="JBANQN010000011">
    <property type="protein sequence ID" value="KAK6775909.1"/>
    <property type="molecule type" value="Genomic_DNA"/>
</dbReference>
<dbReference type="AlphaFoldDB" id="A0AAN8SXS7"/>
<proteinExistence type="predicted"/>
<organism evidence="1 2">
    <name type="scientific">Solanum bulbocastanum</name>
    <name type="common">Wild potato</name>
    <dbReference type="NCBI Taxonomy" id="147425"/>
    <lineage>
        <taxon>Eukaryota</taxon>
        <taxon>Viridiplantae</taxon>
        <taxon>Streptophyta</taxon>
        <taxon>Embryophyta</taxon>
        <taxon>Tracheophyta</taxon>
        <taxon>Spermatophyta</taxon>
        <taxon>Magnoliopsida</taxon>
        <taxon>eudicotyledons</taxon>
        <taxon>Gunneridae</taxon>
        <taxon>Pentapetalae</taxon>
        <taxon>asterids</taxon>
        <taxon>lamiids</taxon>
        <taxon>Solanales</taxon>
        <taxon>Solanaceae</taxon>
        <taxon>Solanoideae</taxon>
        <taxon>Solaneae</taxon>
        <taxon>Solanum</taxon>
    </lineage>
</organism>
<comment type="caution">
    <text evidence="1">The sequence shown here is derived from an EMBL/GenBank/DDBJ whole genome shotgun (WGS) entry which is preliminary data.</text>
</comment>
<dbReference type="Proteomes" id="UP001371456">
    <property type="component" value="Unassembled WGS sequence"/>
</dbReference>
<name>A0AAN8SXS7_SOLBU</name>
<reference evidence="1 2" key="1">
    <citation type="submission" date="2024-02" db="EMBL/GenBank/DDBJ databases">
        <title>de novo genome assembly of Solanum bulbocastanum strain 11H21.</title>
        <authorList>
            <person name="Hosaka A.J."/>
        </authorList>
    </citation>
    <scope>NUCLEOTIDE SEQUENCE [LARGE SCALE GENOMIC DNA]</scope>
    <source>
        <tissue evidence="1">Young leaves</tissue>
    </source>
</reference>
<sequence>MRSSNAEHFEAPSKGSHFSVGRPNILLRWERELSGLFEVTKTVDDTNPTAPRRSTSVTVPPLGADLVREVEQVEAAHAEEACIPATTTYAQAPPSTATIQAACSSKATHSLGTTLVPQARVQMYET</sequence>
<keyword evidence="2" id="KW-1185">Reference proteome</keyword>